<evidence type="ECO:0000313" key="2">
    <source>
        <dbReference type="Proteomes" id="UP000789396"/>
    </source>
</evidence>
<dbReference type="AlphaFoldDB" id="A0A9N9NXY7"/>
<dbReference type="OrthoDB" id="2142040at2759"/>
<dbReference type="Proteomes" id="UP000789396">
    <property type="component" value="Unassembled WGS sequence"/>
</dbReference>
<name>A0A9N9NXY7_9GLOM</name>
<comment type="caution">
    <text evidence="1">The sequence shown here is derived from an EMBL/GenBank/DDBJ whole genome shotgun (WGS) entry which is preliminary data.</text>
</comment>
<accession>A0A9N9NXY7</accession>
<gene>
    <name evidence="1" type="ORF">RFULGI_LOCUS15293</name>
</gene>
<evidence type="ECO:0000313" key="1">
    <source>
        <dbReference type="EMBL" id="CAG8774188.1"/>
    </source>
</evidence>
<protein>
    <submittedName>
        <fullName evidence="1">9194_t:CDS:1</fullName>
    </submittedName>
</protein>
<organism evidence="1 2">
    <name type="scientific">Racocetra fulgida</name>
    <dbReference type="NCBI Taxonomy" id="60492"/>
    <lineage>
        <taxon>Eukaryota</taxon>
        <taxon>Fungi</taxon>
        <taxon>Fungi incertae sedis</taxon>
        <taxon>Mucoromycota</taxon>
        <taxon>Glomeromycotina</taxon>
        <taxon>Glomeromycetes</taxon>
        <taxon>Diversisporales</taxon>
        <taxon>Gigasporaceae</taxon>
        <taxon>Racocetra</taxon>
    </lineage>
</organism>
<sequence length="79" mass="9180">KNICDTNVTNIDYAFLLKQAAKWIKYDGRLPPEAFCVDNRAIGRGKYEGGIHIGYVDQHQHKLIIGWGWKQHELHDFEV</sequence>
<reference evidence="1" key="1">
    <citation type="submission" date="2021-06" db="EMBL/GenBank/DDBJ databases">
        <authorList>
            <person name="Kallberg Y."/>
            <person name="Tangrot J."/>
            <person name="Rosling A."/>
        </authorList>
    </citation>
    <scope>NUCLEOTIDE SEQUENCE</scope>
    <source>
        <strain evidence="1">IN212</strain>
    </source>
</reference>
<proteinExistence type="predicted"/>
<dbReference type="EMBL" id="CAJVPZ010048478">
    <property type="protein sequence ID" value="CAG8774188.1"/>
    <property type="molecule type" value="Genomic_DNA"/>
</dbReference>
<feature type="non-terminal residue" evidence="1">
    <location>
        <position position="1"/>
    </location>
</feature>
<keyword evidence="2" id="KW-1185">Reference proteome</keyword>
<feature type="non-terminal residue" evidence="1">
    <location>
        <position position="79"/>
    </location>
</feature>